<sequence>MLRHGLAARWVYGHIERDTHTRGVVDLDAALRANRAWPPPPCPRPPRALIPVNLTS</sequence>
<dbReference type="RefSeq" id="WP_258821677.1">
    <property type="nucleotide sequence ID" value="NZ_JANUHB010000002.1"/>
</dbReference>
<comment type="caution">
    <text evidence="1">The sequence shown here is derived from an EMBL/GenBank/DDBJ whole genome shotgun (WGS) entry which is preliminary data.</text>
</comment>
<proteinExistence type="predicted"/>
<dbReference type="Proteomes" id="UP001206126">
    <property type="component" value="Unassembled WGS sequence"/>
</dbReference>
<evidence type="ECO:0000313" key="1">
    <source>
        <dbReference type="EMBL" id="MCS0807890.1"/>
    </source>
</evidence>
<reference evidence="1 2" key="1">
    <citation type="submission" date="2022-08" db="EMBL/GenBank/DDBJ databases">
        <title>Reclassification of Massilia species as members of the genera Telluria, Duganella, Pseudoduganella, Mokoshia gen. nov. and Zemynaea gen. nov. using orthogonal and non-orthogonal genome-based approaches.</title>
        <authorList>
            <person name="Bowman J.P."/>
        </authorList>
    </citation>
    <scope>NUCLEOTIDE SEQUENCE [LARGE SCALE GENOMIC DNA]</scope>
    <source>
        <strain evidence="1 2">JCM 31605</strain>
    </source>
</reference>
<keyword evidence="2" id="KW-1185">Reference proteome</keyword>
<protein>
    <submittedName>
        <fullName evidence="1">Uncharacterized protein</fullName>
    </submittedName>
</protein>
<accession>A0ABT2D9B8</accession>
<organism evidence="1 2">
    <name type="scientific">Massilia agilis</name>
    <dbReference type="NCBI Taxonomy" id="1811226"/>
    <lineage>
        <taxon>Bacteria</taxon>
        <taxon>Pseudomonadati</taxon>
        <taxon>Pseudomonadota</taxon>
        <taxon>Betaproteobacteria</taxon>
        <taxon>Burkholderiales</taxon>
        <taxon>Oxalobacteraceae</taxon>
        <taxon>Telluria group</taxon>
        <taxon>Massilia</taxon>
    </lineage>
</organism>
<evidence type="ECO:0000313" key="2">
    <source>
        <dbReference type="Proteomes" id="UP001206126"/>
    </source>
</evidence>
<name>A0ABT2D9B8_9BURK</name>
<gene>
    <name evidence="1" type="ORF">NX774_08135</name>
</gene>
<dbReference type="EMBL" id="JANUHB010000002">
    <property type="protein sequence ID" value="MCS0807890.1"/>
    <property type="molecule type" value="Genomic_DNA"/>
</dbReference>